<reference evidence="1 2" key="1">
    <citation type="journal article" date="2019" name="Int. J. Syst. Evol. Microbiol.">
        <title>The Global Catalogue of Microorganisms (GCM) 10K type strain sequencing project: providing services to taxonomists for standard genome sequencing and annotation.</title>
        <authorList>
            <consortium name="The Broad Institute Genomics Platform"/>
            <consortium name="The Broad Institute Genome Sequencing Center for Infectious Disease"/>
            <person name="Wu L."/>
            <person name="Ma J."/>
        </authorList>
    </citation>
    <scope>NUCLEOTIDE SEQUENCE [LARGE SCALE GENOMIC DNA]</scope>
    <source>
        <strain evidence="1 2">JCM 15089</strain>
    </source>
</reference>
<organism evidence="1 2">
    <name type="scientific">Rhizomicrobium electricum</name>
    <dbReference type="NCBI Taxonomy" id="480070"/>
    <lineage>
        <taxon>Bacteria</taxon>
        <taxon>Pseudomonadati</taxon>
        <taxon>Pseudomonadota</taxon>
        <taxon>Alphaproteobacteria</taxon>
        <taxon>Micropepsales</taxon>
        <taxon>Micropepsaceae</taxon>
        <taxon>Rhizomicrobium</taxon>
    </lineage>
</organism>
<accession>A0ABN1EK06</accession>
<dbReference type="EMBL" id="BAAADD010000004">
    <property type="protein sequence ID" value="GAA0568294.1"/>
    <property type="molecule type" value="Genomic_DNA"/>
</dbReference>
<evidence type="ECO:0000313" key="1">
    <source>
        <dbReference type="EMBL" id="GAA0568294.1"/>
    </source>
</evidence>
<evidence type="ECO:0000313" key="2">
    <source>
        <dbReference type="Proteomes" id="UP001499951"/>
    </source>
</evidence>
<proteinExistence type="predicted"/>
<gene>
    <name evidence="1" type="ORF">GCM10008942_16100</name>
</gene>
<comment type="caution">
    <text evidence="1">The sequence shown here is derived from an EMBL/GenBank/DDBJ whole genome shotgun (WGS) entry which is preliminary data.</text>
</comment>
<sequence length="66" mass="7759">MKLRAQFVVDVTATDYVQAADHQKRLGAFLEEIKRQYTDATLTIRERRKPKLVRRPREEDSLAISE</sequence>
<dbReference type="Proteomes" id="UP001499951">
    <property type="component" value="Unassembled WGS sequence"/>
</dbReference>
<keyword evidence="2" id="KW-1185">Reference proteome</keyword>
<dbReference type="RefSeq" id="WP_166929945.1">
    <property type="nucleotide sequence ID" value="NZ_BAAADD010000004.1"/>
</dbReference>
<name>A0ABN1EK06_9PROT</name>
<protein>
    <submittedName>
        <fullName evidence="1">Uncharacterized protein</fullName>
    </submittedName>
</protein>